<dbReference type="OrthoDB" id="8417725at2"/>
<keyword evidence="4" id="KW-1185">Reference proteome</keyword>
<dbReference type="SUPFAM" id="SSF55961">
    <property type="entry name" value="Bet v1-like"/>
    <property type="match status" value="1"/>
</dbReference>
<proteinExistence type="inferred from homology"/>
<dbReference type="CDD" id="cd07814">
    <property type="entry name" value="SRPBCC_CalC_Aha1-like"/>
    <property type="match status" value="1"/>
</dbReference>
<evidence type="ECO:0000313" key="3">
    <source>
        <dbReference type="EMBL" id="SCF22061.1"/>
    </source>
</evidence>
<feature type="domain" description="Activator of Hsp90 ATPase homologue 1/2-like C-terminal" evidence="2">
    <location>
        <begin position="26"/>
        <end position="148"/>
    </location>
</feature>
<sequence length="269" mass="28952">MTDIRASVDDEDGRYRAVVETDVPGTPEQVWELIATGPGLETWFVPGEVDPGPGGRIVTYHGSYGSSEGTITAWDPPRRLVFDEPEEIGPDRGTRTWNTEILVEARSGDTCVVRLTSGFLVGGDEWRDDVDQTLGGWTAALRTMRLYLTHFAGLPVTTLLVQQEVPGSVEVPDVVEVAGLRTGKVGDEVATAAPAPALSGVVEQVDDRSVTVRTHEPPGIAEVASMRYGGTTSIMFRWYLYGDRGPAVREQAGAAWSAWASAHANGTRA</sequence>
<dbReference type="AlphaFoldDB" id="A0A1C4YNZ6"/>
<dbReference type="Proteomes" id="UP000198253">
    <property type="component" value="Chromosome I"/>
</dbReference>
<organism evidence="3 4">
    <name type="scientific">Micromonospora echinospora</name>
    <name type="common">Micromonospora purpurea</name>
    <dbReference type="NCBI Taxonomy" id="1877"/>
    <lineage>
        <taxon>Bacteria</taxon>
        <taxon>Bacillati</taxon>
        <taxon>Actinomycetota</taxon>
        <taxon>Actinomycetes</taxon>
        <taxon>Micromonosporales</taxon>
        <taxon>Micromonosporaceae</taxon>
        <taxon>Micromonospora</taxon>
    </lineage>
</organism>
<evidence type="ECO:0000259" key="2">
    <source>
        <dbReference type="Pfam" id="PF08327"/>
    </source>
</evidence>
<reference evidence="4" key="1">
    <citation type="submission" date="2016-06" db="EMBL/GenBank/DDBJ databases">
        <authorList>
            <person name="Varghese N."/>
            <person name="Submissions Spin"/>
        </authorList>
    </citation>
    <scope>NUCLEOTIDE SEQUENCE [LARGE SCALE GENOMIC DNA]</scope>
    <source>
        <strain evidence="4">DSM 43816</strain>
    </source>
</reference>
<protein>
    <submittedName>
        <fullName evidence="3">Uncharacterized conserved protein YndB, AHSA1/START domain</fullName>
    </submittedName>
</protein>
<name>A0A1C4YNZ6_MICEC</name>
<dbReference type="Pfam" id="PF08327">
    <property type="entry name" value="AHSA1"/>
    <property type="match status" value="1"/>
</dbReference>
<comment type="similarity">
    <text evidence="1">Belongs to the AHA1 family.</text>
</comment>
<dbReference type="InterPro" id="IPR023393">
    <property type="entry name" value="START-like_dom_sf"/>
</dbReference>
<dbReference type="RefSeq" id="WP_088983128.1">
    <property type="nucleotide sequence ID" value="NZ_LT607413.1"/>
</dbReference>
<gene>
    <name evidence="3" type="ORF">GA0070618_4164</name>
</gene>
<dbReference type="InterPro" id="IPR013538">
    <property type="entry name" value="ASHA1/2-like_C"/>
</dbReference>
<accession>A0A1C4YNZ6</accession>
<evidence type="ECO:0000256" key="1">
    <source>
        <dbReference type="ARBA" id="ARBA00006817"/>
    </source>
</evidence>
<dbReference type="Gene3D" id="3.30.530.20">
    <property type="match status" value="1"/>
</dbReference>
<dbReference type="EMBL" id="LT607413">
    <property type="protein sequence ID" value="SCF22061.1"/>
    <property type="molecule type" value="Genomic_DNA"/>
</dbReference>
<dbReference type="InParanoid" id="A0A1C4YNZ6"/>
<evidence type="ECO:0000313" key="4">
    <source>
        <dbReference type="Proteomes" id="UP000198253"/>
    </source>
</evidence>